<name>A0A7G9WJE1_9FIRM</name>
<organism evidence="2 3">
    <name type="scientific">Caproicibacterium amylolyticum</name>
    <dbReference type="NCBI Taxonomy" id="2766537"/>
    <lineage>
        <taxon>Bacteria</taxon>
        <taxon>Bacillati</taxon>
        <taxon>Bacillota</taxon>
        <taxon>Clostridia</taxon>
        <taxon>Eubacteriales</taxon>
        <taxon>Oscillospiraceae</taxon>
        <taxon>Caproicibacterium</taxon>
    </lineage>
</organism>
<keyword evidence="3" id="KW-1185">Reference proteome</keyword>
<dbReference type="RefSeq" id="WP_212507870.1">
    <property type="nucleotide sequence ID" value="NZ_CP060696.1"/>
</dbReference>
<dbReference type="Proteomes" id="UP000516046">
    <property type="component" value="Chromosome"/>
</dbReference>
<evidence type="ECO:0000313" key="2">
    <source>
        <dbReference type="EMBL" id="QNO18803.1"/>
    </source>
</evidence>
<gene>
    <name evidence="2" type="ORF">H6X83_03985</name>
</gene>
<sequence length="90" mass="9601">MGAVDIGLLIAVIGCFVGLAGWLSGRDKKLTNDGEWKGTVNTKLDDIKSSVSGTTAELVKINATLNEHGERLTAVESSAKQAHHRLDELK</sequence>
<evidence type="ECO:0000256" key="1">
    <source>
        <dbReference type="SAM" id="Phobius"/>
    </source>
</evidence>
<reference evidence="2 3" key="1">
    <citation type="submission" date="2020-08" db="EMBL/GenBank/DDBJ databases">
        <authorList>
            <person name="Ren C."/>
            <person name="Gu Y."/>
            <person name="Xu Y."/>
        </authorList>
    </citation>
    <scope>NUCLEOTIDE SEQUENCE [LARGE SCALE GENOMIC DNA]</scope>
    <source>
        <strain evidence="2 3">LBM18003</strain>
    </source>
</reference>
<dbReference type="KEGG" id="caml:H6X83_03985"/>
<proteinExistence type="predicted"/>
<protein>
    <submittedName>
        <fullName evidence="2">Uncharacterized protein</fullName>
    </submittedName>
</protein>
<dbReference type="AlphaFoldDB" id="A0A7G9WJE1"/>
<dbReference type="EMBL" id="CP060696">
    <property type="protein sequence ID" value="QNO18803.1"/>
    <property type="molecule type" value="Genomic_DNA"/>
</dbReference>
<keyword evidence="1" id="KW-0812">Transmembrane</keyword>
<keyword evidence="1" id="KW-0472">Membrane</keyword>
<accession>A0A7G9WJE1</accession>
<feature type="transmembrane region" description="Helical" evidence="1">
    <location>
        <begin position="6"/>
        <end position="23"/>
    </location>
</feature>
<keyword evidence="1" id="KW-1133">Transmembrane helix</keyword>
<evidence type="ECO:0000313" key="3">
    <source>
        <dbReference type="Proteomes" id="UP000516046"/>
    </source>
</evidence>